<feature type="compositionally biased region" description="Low complexity" evidence="8">
    <location>
        <begin position="147"/>
        <end position="156"/>
    </location>
</feature>
<feature type="region of interest" description="Disordered" evidence="8">
    <location>
        <begin position="567"/>
        <end position="595"/>
    </location>
</feature>
<feature type="compositionally biased region" description="Low complexity" evidence="8">
    <location>
        <begin position="838"/>
        <end position="858"/>
    </location>
</feature>
<comment type="caution">
    <text evidence="11">The sequence shown here is derived from an EMBL/GenBank/DDBJ whole genome shotgun (WGS) entry which is preliminary data.</text>
</comment>
<evidence type="ECO:0000259" key="10">
    <source>
        <dbReference type="PROSITE" id="PS50042"/>
    </source>
</evidence>
<evidence type="ECO:0000256" key="1">
    <source>
        <dbReference type="ARBA" id="ARBA00022535"/>
    </source>
</evidence>
<dbReference type="EMBL" id="JALJOT010000011">
    <property type="protein sequence ID" value="KAK9905511.1"/>
    <property type="molecule type" value="Genomic_DNA"/>
</dbReference>
<dbReference type="SUPFAM" id="SSF56112">
    <property type="entry name" value="Protein kinase-like (PK-like)"/>
    <property type="match status" value="1"/>
</dbReference>
<dbReference type="InterPro" id="IPR000719">
    <property type="entry name" value="Prot_kinase_dom"/>
</dbReference>
<dbReference type="PANTHER" id="PTHR24346:SF77">
    <property type="entry name" value="SERINE THREONINE PROTEIN KINASE"/>
    <property type="match status" value="1"/>
</dbReference>
<dbReference type="CDD" id="cd00038">
    <property type="entry name" value="CAP_ED"/>
    <property type="match status" value="1"/>
</dbReference>
<feature type="domain" description="Cyclic nucleotide-binding" evidence="10">
    <location>
        <begin position="531"/>
        <end position="563"/>
    </location>
</feature>
<dbReference type="Pfam" id="PF00069">
    <property type="entry name" value="Pkinase"/>
    <property type="match status" value="1"/>
</dbReference>
<organism evidence="11 12">
    <name type="scientific">Coccomyxa subellipsoidea</name>
    <dbReference type="NCBI Taxonomy" id="248742"/>
    <lineage>
        <taxon>Eukaryota</taxon>
        <taxon>Viridiplantae</taxon>
        <taxon>Chlorophyta</taxon>
        <taxon>core chlorophytes</taxon>
        <taxon>Trebouxiophyceae</taxon>
        <taxon>Trebouxiophyceae incertae sedis</taxon>
        <taxon>Coccomyxaceae</taxon>
        <taxon>Coccomyxa</taxon>
    </lineage>
</organism>
<keyword evidence="3 7" id="KW-0547">Nucleotide-binding</keyword>
<evidence type="ECO:0000259" key="9">
    <source>
        <dbReference type="PROSITE" id="PS50011"/>
    </source>
</evidence>
<feature type="compositionally biased region" description="Low complexity" evidence="8">
    <location>
        <begin position="57"/>
        <end position="74"/>
    </location>
</feature>
<accession>A0ABR2YHH2</accession>
<evidence type="ECO:0000256" key="8">
    <source>
        <dbReference type="SAM" id="MobiDB-lite"/>
    </source>
</evidence>
<dbReference type="CDD" id="cd14008">
    <property type="entry name" value="STKc_LKB1_CaMKK"/>
    <property type="match status" value="1"/>
</dbReference>
<evidence type="ECO:0000313" key="11">
    <source>
        <dbReference type="EMBL" id="KAK9905511.1"/>
    </source>
</evidence>
<evidence type="ECO:0000256" key="7">
    <source>
        <dbReference type="PROSITE-ProRule" id="PRU10141"/>
    </source>
</evidence>
<dbReference type="Proteomes" id="UP001491310">
    <property type="component" value="Unassembled WGS sequence"/>
</dbReference>
<dbReference type="InterPro" id="IPR018488">
    <property type="entry name" value="cNMP-bd_CS"/>
</dbReference>
<dbReference type="InterPro" id="IPR000595">
    <property type="entry name" value="cNMP-bd_dom"/>
</dbReference>
<feature type="region of interest" description="Disordered" evidence="8">
    <location>
        <begin position="17"/>
        <end position="170"/>
    </location>
</feature>
<keyword evidence="4" id="KW-0418">Kinase</keyword>
<feature type="compositionally biased region" description="Polar residues" evidence="8">
    <location>
        <begin position="117"/>
        <end position="127"/>
    </location>
</feature>
<protein>
    <recommendedName>
        <fullName evidence="13">Pkinase-domain-containing protein</fullName>
    </recommendedName>
</protein>
<evidence type="ECO:0000256" key="5">
    <source>
        <dbReference type="ARBA" id="ARBA00022840"/>
    </source>
</evidence>
<dbReference type="PROSITE" id="PS50011">
    <property type="entry name" value="PROTEIN_KINASE_DOM"/>
    <property type="match status" value="1"/>
</dbReference>
<keyword evidence="2" id="KW-0808">Transferase</keyword>
<dbReference type="SMART" id="SM00220">
    <property type="entry name" value="S_TKc"/>
    <property type="match status" value="1"/>
</dbReference>
<dbReference type="InterPro" id="IPR017441">
    <property type="entry name" value="Protein_kinase_ATP_BS"/>
</dbReference>
<keyword evidence="1" id="KW-0140">cGMP</keyword>
<evidence type="ECO:0000313" key="12">
    <source>
        <dbReference type="Proteomes" id="UP001491310"/>
    </source>
</evidence>
<dbReference type="PROSITE" id="PS50042">
    <property type="entry name" value="CNMP_BINDING_3"/>
    <property type="match status" value="1"/>
</dbReference>
<evidence type="ECO:0008006" key="13">
    <source>
        <dbReference type="Google" id="ProtNLM"/>
    </source>
</evidence>
<evidence type="ECO:0000256" key="3">
    <source>
        <dbReference type="ARBA" id="ARBA00022741"/>
    </source>
</evidence>
<dbReference type="PANTHER" id="PTHR24346">
    <property type="entry name" value="MAP/MICROTUBULE AFFINITY-REGULATING KINASE"/>
    <property type="match status" value="1"/>
</dbReference>
<dbReference type="PROSITE" id="PS00107">
    <property type="entry name" value="PROTEIN_KINASE_ATP"/>
    <property type="match status" value="1"/>
</dbReference>
<proteinExistence type="predicted"/>
<dbReference type="InterPro" id="IPR011009">
    <property type="entry name" value="Kinase-like_dom_sf"/>
</dbReference>
<dbReference type="InterPro" id="IPR014710">
    <property type="entry name" value="RmlC-like_jellyroll"/>
</dbReference>
<feature type="binding site" evidence="7">
    <location>
        <position position="241"/>
    </location>
    <ligand>
        <name>ATP</name>
        <dbReference type="ChEBI" id="CHEBI:30616"/>
    </ligand>
</feature>
<feature type="region of interest" description="Disordered" evidence="8">
    <location>
        <begin position="721"/>
        <end position="791"/>
    </location>
</feature>
<dbReference type="SUPFAM" id="SSF51206">
    <property type="entry name" value="cAMP-binding domain-like"/>
    <property type="match status" value="1"/>
</dbReference>
<keyword evidence="5 7" id="KW-0067">ATP-binding</keyword>
<gene>
    <name evidence="11" type="ORF">WJX75_001206</name>
</gene>
<evidence type="ECO:0000256" key="6">
    <source>
        <dbReference type="ARBA" id="ARBA00022992"/>
    </source>
</evidence>
<evidence type="ECO:0000256" key="4">
    <source>
        <dbReference type="ARBA" id="ARBA00022777"/>
    </source>
</evidence>
<dbReference type="InterPro" id="IPR008271">
    <property type="entry name" value="Ser/Thr_kinase_AS"/>
</dbReference>
<dbReference type="Gene3D" id="1.10.510.10">
    <property type="entry name" value="Transferase(Phosphotransferase) domain 1"/>
    <property type="match status" value="1"/>
</dbReference>
<dbReference type="InterPro" id="IPR018490">
    <property type="entry name" value="cNMP-bd_dom_sf"/>
</dbReference>
<dbReference type="PROSITE" id="PS00108">
    <property type="entry name" value="PROTEIN_KINASE_ST"/>
    <property type="match status" value="1"/>
</dbReference>
<feature type="compositionally biased region" description="Low complexity" evidence="8">
    <location>
        <begin position="891"/>
        <end position="903"/>
    </location>
</feature>
<reference evidence="11 12" key="1">
    <citation type="journal article" date="2024" name="Nat. Commun.">
        <title>Phylogenomics reveals the evolutionary origins of lichenization in chlorophyte algae.</title>
        <authorList>
            <person name="Puginier C."/>
            <person name="Libourel C."/>
            <person name="Otte J."/>
            <person name="Skaloud P."/>
            <person name="Haon M."/>
            <person name="Grisel S."/>
            <person name="Petersen M."/>
            <person name="Berrin J.G."/>
            <person name="Delaux P.M."/>
            <person name="Dal Grande F."/>
            <person name="Keller J."/>
        </authorList>
    </citation>
    <scope>NUCLEOTIDE SEQUENCE [LARGE SCALE GENOMIC DNA]</scope>
    <source>
        <strain evidence="11 12">SAG 216-7</strain>
    </source>
</reference>
<name>A0ABR2YHH2_9CHLO</name>
<keyword evidence="6" id="KW-0142">cGMP-binding</keyword>
<dbReference type="PROSITE" id="PS00888">
    <property type="entry name" value="CNMP_BINDING_1"/>
    <property type="match status" value="1"/>
</dbReference>
<evidence type="ECO:0000256" key="2">
    <source>
        <dbReference type="ARBA" id="ARBA00022679"/>
    </source>
</evidence>
<feature type="compositionally biased region" description="Low complexity" evidence="8">
    <location>
        <begin position="745"/>
        <end position="762"/>
    </location>
</feature>
<feature type="compositionally biased region" description="Polar residues" evidence="8">
    <location>
        <begin position="76"/>
        <end position="91"/>
    </location>
</feature>
<sequence length="1032" mass="112421">MGCGCSKAAEQQALAKAKAAELTKPTQQEAVRSVRRDGTQKRPGLAAVAPGSDGTASETRTISGRSSTTSSRQSQENEVLSANTRSNSTKSASEKGSRTTASSHSRHRSHRSRASETQEGSTFSPSHGTAEDDNSDWDRFSEDAETVSDTTVSDSSGHTAMHPVTDGLRRPMEQSLFGVAEKRAPAPFRETTSLKLAKLRGVTFVNQYVVIKYLGKGANGRVFLCLDMCDNRLYAVKIVKKTDVESARGRKRRNPLNDLKREVAIMRTLRHKNIVALQEVVDDPAGNKMLLVMDYMEGGPVLTREGLERGRRIPEPLSLQYFRDMCKALDYLHFNKVVHGDLKPENVLMSARGQVTLSDFGCSKVLGSGNEYLEKCQGTPAFLAPEMMRPHSRYRGRPTDIYALGVCLFTFVYGRIPFSAPTVYQLFQVVQTEPLRFPDEPQVSEDLKDLLSRMLHKNPRERITLPIVMKHPWVTKRGAWPLQTVREMGGCPEEEEEINPQLVSLPDMMSTVNVLDIPRQDHLLEVLRPGLAERVFSDGEYLIRQGDQGTHLLYILEGTVEVLLKLSNPRNDRRSNQGSYGMRGSHDSDGMQSAQQVPEVIGEELPPTLLEGASRSREVMSSLSRGHREYLVAIRREGQFVGEMAAFASAALRCASVRARGSVRAKIIPGELLRSCVERVPEARQQLKEMVWIKSSENMVLEAMYRLSGLHEALEELLRVQAPPSSSQAKDKAPALQPTWPTNLPGSPQSAAGSGQRSSSSGKEPAQPAGPSYSEAGPSNPDAAGPSASSPVYHVQTPVLHEARALPSQPSMGERHVPERTGSVPHIEQKVTPQALEQSSSSGASTAAQQTGTSPAAPDVTPQQSPKHSAAATDPTRVTTPPQTIDRHASVDASSPVSVASADLESSQDIVTDLPVRRSKSAQRTNSGFEDEVGMMATPRIDTEAARAAQSPSIMGPLSTQTTGDFTRGNVRRATQEWQQRRPQNNISMAADSALAAPHGIGIASAVPLPHVVRTKRDVASFAIPTRSFSSG</sequence>
<feature type="domain" description="Protein kinase" evidence="9">
    <location>
        <begin position="208"/>
        <end position="474"/>
    </location>
</feature>
<keyword evidence="12" id="KW-1185">Reference proteome</keyword>
<feature type="region of interest" description="Disordered" evidence="8">
    <location>
        <begin position="805"/>
        <end position="929"/>
    </location>
</feature>
<dbReference type="Gene3D" id="2.60.120.10">
    <property type="entry name" value="Jelly Rolls"/>
    <property type="match status" value="1"/>
</dbReference>